<protein>
    <submittedName>
        <fullName evidence="2">Uncharacterized protein</fullName>
    </submittedName>
</protein>
<sequence>MHRTPKLFATTMIAAAGVVSAAVAFSASASAQPAPAPAPAPEIPGLPFLQQLAANPAAATQLMQGFANLMGNAGTAPAATTATTPATPVAGPGATASINLPQPANVLPTGILPQSTLPGATPIGGGNVTTVPVANTTTTAPAAAPVSPLAGLTDQLGLAGLMPDGNPLAGLLPTAATAPVAAAPAATPAANASVTVPPMLTPLSALP</sequence>
<evidence type="ECO:0000256" key="1">
    <source>
        <dbReference type="SAM" id="SignalP"/>
    </source>
</evidence>
<dbReference type="RefSeq" id="WP_064280321.1">
    <property type="nucleotide sequence ID" value="NZ_LWCS01000003.1"/>
</dbReference>
<proteinExistence type="predicted"/>
<organism evidence="2 3">
    <name type="scientific">Mycolicibacterium iranicum</name>
    <name type="common">Mycobacterium iranicum</name>
    <dbReference type="NCBI Taxonomy" id="912594"/>
    <lineage>
        <taxon>Bacteria</taxon>
        <taxon>Bacillati</taxon>
        <taxon>Actinomycetota</taxon>
        <taxon>Actinomycetes</taxon>
        <taxon>Mycobacteriales</taxon>
        <taxon>Mycobacteriaceae</taxon>
        <taxon>Mycolicibacterium</taxon>
    </lineage>
</organism>
<name>A0A178M0T0_MYCIR</name>
<accession>A0A178M0T0</accession>
<keyword evidence="1" id="KW-0732">Signal</keyword>
<feature type="chain" id="PRO_5008091595" evidence="1">
    <location>
        <begin position="32"/>
        <end position="207"/>
    </location>
</feature>
<reference evidence="2 3" key="1">
    <citation type="submission" date="2016-04" db="EMBL/GenBank/DDBJ databases">
        <title>Draft Genome Sequences of Staphylococcus capitis Strain H36, S. capitis Strain H65, S. cohnii Strain H62, S. hominis Strain H69, Mycobacterium iranicum Strain H39, Plantibacter sp. Strain H53, Pseudomonas oryzihabitans Strain H72, and Microbacterium sp. Strain H83, isolated from residential settings.</title>
        <authorList>
            <person name="Lymperopoulou D."/>
            <person name="Adams R.I."/>
            <person name="Lindow S."/>
            <person name="Coil D.A."/>
            <person name="Jospin G."/>
            <person name="Eisen J.A."/>
        </authorList>
    </citation>
    <scope>NUCLEOTIDE SEQUENCE [LARGE SCALE GENOMIC DNA]</scope>
    <source>
        <strain evidence="2 3">H39</strain>
    </source>
</reference>
<dbReference type="OrthoDB" id="4641949at2"/>
<dbReference type="AlphaFoldDB" id="A0A178M0T0"/>
<evidence type="ECO:0000313" key="2">
    <source>
        <dbReference type="EMBL" id="OAN41495.1"/>
    </source>
</evidence>
<dbReference type="Proteomes" id="UP000078396">
    <property type="component" value="Unassembled WGS sequence"/>
</dbReference>
<evidence type="ECO:0000313" key="3">
    <source>
        <dbReference type="Proteomes" id="UP000078396"/>
    </source>
</evidence>
<dbReference type="EMBL" id="LWCS01000003">
    <property type="protein sequence ID" value="OAN41495.1"/>
    <property type="molecule type" value="Genomic_DNA"/>
</dbReference>
<feature type="signal peptide" evidence="1">
    <location>
        <begin position="1"/>
        <end position="31"/>
    </location>
</feature>
<comment type="caution">
    <text evidence="2">The sequence shown here is derived from an EMBL/GenBank/DDBJ whole genome shotgun (WGS) entry which is preliminary data.</text>
</comment>
<gene>
    <name evidence="2" type="ORF">A4X20_12875</name>
</gene>